<evidence type="ECO:0000256" key="2">
    <source>
        <dbReference type="ARBA" id="ARBA00022692"/>
    </source>
</evidence>
<feature type="transmembrane region" description="Helical" evidence="6">
    <location>
        <begin position="91"/>
        <end position="110"/>
    </location>
</feature>
<evidence type="ECO:0000256" key="5">
    <source>
        <dbReference type="SAM" id="MobiDB-lite"/>
    </source>
</evidence>
<feature type="transmembrane region" description="Helical" evidence="6">
    <location>
        <begin position="179"/>
        <end position="198"/>
    </location>
</feature>
<proteinExistence type="predicted"/>
<gene>
    <name evidence="8" type="ORF">PHLGIDRAFT_77045</name>
</gene>
<dbReference type="SUPFAM" id="SSF103473">
    <property type="entry name" value="MFS general substrate transporter"/>
    <property type="match status" value="1"/>
</dbReference>
<dbReference type="Proteomes" id="UP000053257">
    <property type="component" value="Unassembled WGS sequence"/>
</dbReference>
<evidence type="ECO:0000259" key="7">
    <source>
        <dbReference type="PROSITE" id="PS50850"/>
    </source>
</evidence>
<protein>
    <recommendedName>
        <fullName evidence="7">Major facilitator superfamily (MFS) profile domain-containing protein</fullName>
    </recommendedName>
</protein>
<dbReference type="STRING" id="745531.A0A0C3RT57"/>
<keyword evidence="2 6" id="KW-0812">Transmembrane</keyword>
<keyword evidence="4 6" id="KW-0472">Membrane</keyword>
<feature type="region of interest" description="Disordered" evidence="5">
    <location>
        <begin position="1"/>
        <end position="20"/>
    </location>
</feature>
<feature type="region of interest" description="Disordered" evidence="5">
    <location>
        <begin position="551"/>
        <end position="573"/>
    </location>
</feature>
<evidence type="ECO:0000313" key="9">
    <source>
        <dbReference type="Proteomes" id="UP000053257"/>
    </source>
</evidence>
<sequence length="573" mass="61568">MRSEQTDGSSPAQSEFEVSKNISSAEQLPVLEAIDSREQVEVRETFQAPSRGFRFWIIFLAICVCLFLSALEYSAVSTALPTIVHDLHGADFVWVASAYALAATALLPATGGIAQVFGRRPCMLLSLGMFALGSALCGAAKNMNWLIAARTVQGAGGGGILAMSSIVISDLVPLRERPIYNSFIGLTWAIAAGIGPVVGGSLAQQGRWRWLFYLNLPLTAVAAALIIIFLNVKTPRGSFREKLARMDWIGNGLVIGSASSVVIALTWGGVRYPWVSVHTLTPLILGLIGLVFFLIYEVNYAKNALIPAALISNRTSLSGYLQTFIAPILTFTVLYFIPIYYQACWGSSPTRSGVLLFGLVLPCGVFLLVTGASIAITKRYRPQLWLGWALYVAGMGVLSTLHVGSTIARATGGLALLGFASAILYASTYYPVLAPLPVAQNAPALALFAFFRSFAGVWGVTLGTAVLQTQLARRLPADFVAQFPGGVSIAYSVIPSIPALEEPFRTEVRAAFADSLKVLWEVMIGVAGLGLLASVLMKGLPLHTQVDEAWGMEEEKGRRPDQGDIELQNQPRY</sequence>
<dbReference type="AlphaFoldDB" id="A0A0C3RT57"/>
<feature type="transmembrane region" description="Helical" evidence="6">
    <location>
        <begin position="280"/>
        <end position="298"/>
    </location>
</feature>
<feature type="transmembrane region" description="Helical" evidence="6">
    <location>
        <begin position="414"/>
        <end position="433"/>
    </location>
</feature>
<dbReference type="InterPro" id="IPR011701">
    <property type="entry name" value="MFS"/>
</dbReference>
<organism evidence="8 9">
    <name type="scientific">Phlebiopsis gigantea (strain 11061_1 CR5-6)</name>
    <name type="common">White-rot fungus</name>
    <name type="synonym">Peniophora gigantea</name>
    <dbReference type="NCBI Taxonomy" id="745531"/>
    <lineage>
        <taxon>Eukaryota</taxon>
        <taxon>Fungi</taxon>
        <taxon>Dikarya</taxon>
        <taxon>Basidiomycota</taxon>
        <taxon>Agaricomycotina</taxon>
        <taxon>Agaricomycetes</taxon>
        <taxon>Polyporales</taxon>
        <taxon>Phanerochaetaceae</taxon>
        <taxon>Phlebiopsis</taxon>
    </lineage>
</organism>
<evidence type="ECO:0000256" key="4">
    <source>
        <dbReference type="ARBA" id="ARBA00023136"/>
    </source>
</evidence>
<feature type="transmembrane region" description="Helical" evidence="6">
    <location>
        <begin position="518"/>
        <end position="537"/>
    </location>
</feature>
<feature type="transmembrane region" description="Helical" evidence="6">
    <location>
        <begin position="253"/>
        <end position="274"/>
    </location>
</feature>
<feature type="transmembrane region" description="Helical" evidence="6">
    <location>
        <begin position="445"/>
        <end position="467"/>
    </location>
</feature>
<feature type="transmembrane region" description="Helical" evidence="6">
    <location>
        <begin position="147"/>
        <end position="167"/>
    </location>
</feature>
<feature type="compositionally biased region" description="Polar residues" evidence="5">
    <location>
        <begin position="1"/>
        <end position="13"/>
    </location>
</feature>
<feature type="transmembrane region" description="Helical" evidence="6">
    <location>
        <begin position="353"/>
        <end position="376"/>
    </location>
</feature>
<feature type="transmembrane region" description="Helical" evidence="6">
    <location>
        <begin position="319"/>
        <end position="341"/>
    </location>
</feature>
<dbReference type="PROSITE" id="PS50850">
    <property type="entry name" value="MFS"/>
    <property type="match status" value="1"/>
</dbReference>
<dbReference type="Gene3D" id="1.20.1250.20">
    <property type="entry name" value="MFS general substrate transporter like domains"/>
    <property type="match status" value="1"/>
</dbReference>
<reference evidence="8 9" key="1">
    <citation type="journal article" date="2014" name="PLoS Genet.">
        <title>Analysis of the Phlebiopsis gigantea genome, transcriptome and secretome provides insight into its pioneer colonization strategies of wood.</title>
        <authorList>
            <person name="Hori C."/>
            <person name="Ishida T."/>
            <person name="Igarashi K."/>
            <person name="Samejima M."/>
            <person name="Suzuki H."/>
            <person name="Master E."/>
            <person name="Ferreira P."/>
            <person name="Ruiz-Duenas F.J."/>
            <person name="Held B."/>
            <person name="Canessa P."/>
            <person name="Larrondo L.F."/>
            <person name="Schmoll M."/>
            <person name="Druzhinina I.S."/>
            <person name="Kubicek C.P."/>
            <person name="Gaskell J.A."/>
            <person name="Kersten P."/>
            <person name="St John F."/>
            <person name="Glasner J."/>
            <person name="Sabat G."/>
            <person name="Splinter BonDurant S."/>
            <person name="Syed K."/>
            <person name="Yadav J."/>
            <person name="Mgbeahuruike A.C."/>
            <person name="Kovalchuk A."/>
            <person name="Asiegbu F.O."/>
            <person name="Lackner G."/>
            <person name="Hoffmeister D."/>
            <person name="Rencoret J."/>
            <person name="Gutierrez A."/>
            <person name="Sun H."/>
            <person name="Lindquist E."/>
            <person name="Barry K."/>
            <person name="Riley R."/>
            <person name="Grigoriev I.V."/>
            <person name="Henrissat B."/>
            <person name="Kues U."/>
            <person name="Berka R.M."/>
            <person name="Martinez A.T."/>
            <person name="Covert S.F."/>
            <person name="Blanchette R.A."/>
            <person name="Cullen D."/>
        </authorList>
    </citation>
    <scope>NUCLEOTIDE SEQUENCE [LARGE SCALE GENOMIC DNA]</scope>
    <source>
        <strain evidence="8 9">11061_1 CR5-6</strain>
    </source>
</reference>
<keyword evidence="3 6" id="KW-1133">Transmembrane helix</keyword>
<feature type="transmembrane region" description="Helical" evidence="6">
    <location>
        <begin position="210"/>
        <end position="232"/>
    </location>
</feature>
<evidence type="ECO:0000256" key="1">
    <source>
        <dbReference type="ARBA" id="ARBA00004141"/>
    </source>
</evidence>
<evidence type="ECO:0000256" key="3">
    <source>
        <dbReference type="ARBA" id="ARBA00022989"/>
    </source>
</evidence>
<evidence type="ECO:0000256" key="6">
    <source>
        <dbReference type="SAM" id="Phobius"/>
    </source>
</evidence>
<dbReference type="HOGENOM" id="CLU_000960_22_0_1"/>
<dbReference type="InterPro" id="IPR020846">
    <property type="entry name" value="MFS_dom"/>
</dbReference>
<dbReference type="Pfam" id="PF07690">
    <property type="entry name" value="MFS_1"/>
    <property type="match status" value="1"/>
</dbReference>
<feature type="compositionally biased region" description="Basic and acidic residues" evidence="5">
    <location>
        <begin position="553"/>
        <end position="562"/>
    </location>
</feature>
<dbReference type="PANTHER" id="PTHR23501:SF102">
    <property type="entry name" value="DRUG TRANSPORTER, PUTATIVE (AFU_ORTHOLOGUE AFUA_3G08530)-RELATED"/>
    <property type="match status" value="1"/>
</dbReference>
<evidence type="ECO:0000313" key="8">
    <source>
        <dbReference type="EMBL" id="KIP03771.1"/>
    </source>
</evidence>
<accession>A0A0C3RT57</accession>
<keyword evidence="9" id="KW-1185">Reference proteome</keyword>
<dbReference type="EMBL" id="KN840601">
    <property type="protein sequence ID" value="KIP03771.1"/>
    <property type="molecule type" value="Genomic_DNA"/>
</dbReference>
<feature type="transmembrane region" description="Helical" evidence="6">
    <location>
        <begin position="53"/>
        <end position="71"/>
    </location>
</feature>
<dbReference type="PRINTS" id="PR01036">
    <property type="entry name" value="TCRTETB"/>
</dbReference>
<feature type="domain" description="Major facilitator superfamily (MFS) profile" evidence="7">
    <location>
        <begin position="58"/>
        <end position="545"/>
    </location>
</feature>
<dbReference type="OrthoDB" id="3437016at2759"/>
<name>A0A0C3RT57_PHLG1</name>
<dbReference type="GO" id="GO:0005886">
    <property type="term" value="C:plasma membrane"/>
    <property type="evidence" value="ECO:0007669"/>
    <property type="project" value="TreeGrafter"/>
</dbReference>
<dbReference type="InterPro" id="IPR036259">
    <property type="entry name" value="MFS_trans_sf"/>
</dbReference>
<comment type="subcellular location">
    <subcellularLocation>
        <location evidence="1">Membrane</location>
        <topology evidence="1">Multi-pass membrane protein</topology>
    </subcellularLocation>
</comment>
<feature type="transmembrane region" description="Helical" evidence="6">
    <location>
        <begin position="388"/>
        <end position="408"/>
    </location>
</feature>
<dbReference type="PANTHER" id="PTHR23501">
    <property type="entry name" value="MAJOR FACILITATOR SUPERFAMILY"/>
    <property type="match status" value="1"/>
</dbReference>
<dbReference type="GO" id="GO:0022857">
    <property type="term" value="F:transmembrane transporter activity"/>
    <property type="evidence" value="ECO:0007669"/>
    <property type="project" value="InterPro"/>
</dbReference>